<feature type="domain" description="DUF8157" evidence="3">
    <location>
        <begin position="405"/>
        <end position="497"/>
    </location>
</feature>
<dbReference type="Pfam" id="PF26487">
    <property type="entry name" value="DUF8157_C"/>
    <property type="match status" value="1"/>
</dbReference>
<dbReference type="RefSeq" id="WP_179918637.1">
    <property type="nucleotide sequence ID" value="NZ_CP058909.1"/>
</dbReference>
<keyword evidence="4" id="KW-0808">Transferase</keyword>
<dbReference type="GO" id="GO:0008168">
    <property type="term" value="F:methyltransferase activity"/>
    <property type="evidence" value="ECO:0007669"/>
    <property type="project" value="UniProtKB-KW"/>
</dbReference>
<feature type="region of interest" description="Disordered" evidence="1">
    <location>
        <begin position="230"/>
        <end position="252"/>
    </location>
</feature>
<dbReference type="Pfam" id="PF13489">
    <property type="entry name" value="Methyltransf_23"/>
    <property type="match status" value="1"/>
</dbReference>
<sequence>MNADQREAVRSNAKYLRRVRPIDPEEIHEYVDGQPHPAAVAQVLRESAVDLGLVERDDGTFEPVEEEPLAVTFHGVDAFPVEYGRVLEDRLVAEYGPGWPDGDSGDRLRERIRSFKDDYYNQRAVEYDAETALAYGLYHLPDYYAVGQYVLADLAREGLLPKRLRVLDVGAGVGGPALGLHDLVPEDALVDYHAVEPSAAADVLEALLGETGRNFHHTVHRETAEAFDPGALASDFGDGSDDDGDDGETDDGDAGFDLILFSNVLSELDDPESVVRRYADALAGDGTLVGLAPADRNTAIGLREIEREAADRGPLTIYGPDVRLWPGESPADDCWSFEVKPDVEVPVFQRRLDDGDPGEAGLDGPERRDGEFENADVQYAYTYLRRDGRRRVDFTPDDSRVARLADSEDLVTERVNLYLAKLSRDLSDDGHPLFRVGDGSQQVDHFAVLTDESMLNDDLLTAEYGDVLSVENALVLWNDDEGAINLVIDGETVVDRVPV</sequence>
<protein>
    <submittedName>
        <fullName evidence="4">Class I SAM-dependent methyltransferase</fullName>
    </submittedName>
</protein>
<dbReference type="Pfam" id="PF26486">
    <property type="entry name" value="DUF8157"/>
    <property type="match status" value="1"/>
</dbReference>
<organism evidence="4 5">
    <name type="scientific">Halosimplex pelagicum</name>
    <dbReference type="NCBI Taxonomy" id="869886"/>
    <lineage>
        <taxon>Archaea</taxon>
        <taxon>Methanobacteriati</taxon>
        <taxon>Methanobacteriota</taxon>
        <taxon>Stenosarchaea group</taxon>
        <taxon>Halobacteria</taxon>
        <taxon>Halobacteriales</taxon>
        <taxon>Haloarculaceae</taxon>
        <taxon>Halosimplex</taxon>
    </lineage>
</organism>
<dbReference type="Gene3D" id="3.40.50.150">
    <property type="entry name" value="Vaccinia Virus protein VP39"/>
    <property type="match status" value="1"/>
</dbReference>
<keyword evidence="4" id="KW-0489">Methyltransferase</keyword>
<evidence type="ECO:0000259" key="3">
    <source>
        <dbReference type="Pfam" id="PF26487"/>
    </source>
</evidence>
<evidence type="ECO:0000259" key="2">
    <source>
        <dbReference type="Pfam" id="PF26486"/>
    </source>
</evidence>
<accession>A0A7D5TVY9</accession>
<keyword evidence="5" id="KW-1185">Reference proteome</keyword>
<dbReference type="SUPFAM" id="SSF53335">
    <property type="entry name" value="S-adenosyl-L-methionine-dependent methyltransferases"/>
    <property type="match status" value="1"/>
</dbReference>
<evidence type="ECO:0000313" key="4">
    <source>
        <dbReference type="EMBL" id="QLH83594.1"/>
    </source>
</evidence>
<feature type="region of interest" description="Disordered" evidence="1">
    <location>
        <begin position="351"/>
        <end position="371"/>
    </location>
</feature>
<dbReference type="AlphaFoldDB" id="A0A7D5TVY9"/>
<dbReference type="KEGG" id="hpel:HZS54_19010"/>
<feature type="domain" description="DUF8157" evidence="2">
    <location>
        <begin position="6"/>
        <end position="57"/>
    </location>
</feature>
<dbReference type="InterPro" id="IPR029063">
    <property type="entry name" value="SAM-dependent_MTases_sf"/>
</dbReference>
<gene>
    <name evidence="4" type="ORF">HZS54_19010</name>
</gene>
<dbReference type="EMBL" id="CP058909">
    <property type="protein sequence ID" value="QLH83594.1"/>
    <property type="molecule type" value="Genomic_DNA"/>
</dbReference>
<reference evidence="4 5" key="1">
    <citation type="submission" date="2020-07" db="EMBL/GenBank/DDBJ databases">
        <title>Halosimplex litoreum sp. nov. and Halosimplex rubrum sp. nov., isolated from different salt environments.</title>
        <authorList>
            <person name="Cui H."/>
        </authorList>
    </citation>
    <scope>NUCLEOTIDE SEQUENCE [LARGE SCALE GENOMIC DNA]</scope>
    <source>
        <strain evidence="4 5">R2</strain>
    </source>
</reference>
<name>A0A7D5TVY9_9EURY</name>
<dbReference type="InterPro" id="IPR058470">
    <property type="entry name" value="DUF8157_N"/>
</dbReference>
<dbReference type="Proteomes" id="UP000509346">
    <property type="component" value="Chromosome"/>
</dbReference>
<dbReference type="GeneID" id="56084725"/>
<evidence type="ECO:0000313" key="5">
    <source>
        <dbReference type="Proteomes" id="UP000509346"/>
    </source>
</evidence>
<proteinExistence type="predicted"/>
<dbReference type="InterPro" id="IPR058959">
    <property type="entry name" value="DUF8157_C"/>
</dbReference>
<dbReference type="OrthoDB" id="117536at2157"/>
<evidence type="ECO:0000256" key="1">
    <source>
        <dbReference type="SAM" id="MobiDB-lite"/>
    </source>
</evidence>
<feature type="compositionally biased region" description="Acidic residues" evidence="1">
    <location>
        <begin position="238"/>
        <end position="252"/>
    </location>
</feature>
<dbReference type="GO" id="GO:0032259">
    <property type="term" value="P:methylation"/>
    <property type="evidence" value="ECO:0007669"/>
    <property type="project" value="UniProtKB-KW"/>
</dbReference>